<dbReference type="EMBL" id="AIVF01000042">
    <property type="protein sequence ID" value="EOG23416.1"/>
    <property type="molecule type" value="Genomic_DNA"/>
</dbReference>
<organism evidence="2 3">
    <name type="scientific">Enterococcus faecium EnGen0180</name>
    <dbReference type="NCBI Taxonomy" id="1157475"/>
    <lineage>
        <taxon>Bacteria</taxon>
        <taxon>Bacillati</taxon>
        <taxon>Bacillota</taxon>
        <taxon>Bacilli</taxon>
        <taxon>Lactobacillales</taxon>
        <taxon>Enterococcaceae</taxon>
        <taxon>Enterococcus</taxon>
    </lineage>
</organism>
<sequence length="52" mass="5744">MKRNLIIGSILIGGIFGLLPLIAKIAIFAGLALYLFTAYDEYDYQLRTGGHK</sequence>
<keyword evidence="1" id="KW-0812">Transmembrane</keyword>
<keyword evidence="1" id="KW-1133">Transmembrane helix</keyword>
<name>A0A829F706_ENTFC</name>
<keyword evidence="1" id="KW-0472">Membrane</keyword>
<accession>A0A829F706</accession>
<reference evidence="2 3" key="1">
    <citation type="submission" date="2013-02" db="EMBL/GenBank/DDBJ databases">
        <title>The Genome Sequence of Enterococcus faecium VRE_84.</title>
        <authorList>
            <consortium name="The Broad Institute Genome Sequencing Platform"/>
            <consortium name="The Broad Institute Genome Sequencing Center for Infectious Disease"/>
            <person name="Earl A.M."/>
            <person name="Gilmore M.S."/>
            <person name="Lebreton F."/>
            <person name="Hammerum A.M."/>
            <person name="Jensen L.B."/>
            <person name="Guardabassi L."/>
            <person name="Walker B."/>
            <person name="Young S.K."/>
            <person name="Zeng Q."/>
            <person name="Gargeya S."/>
            <person name="Fitzgerald M."/>
            <person name="Haas B."/>
            <person name="Abouelleil A."/>
            <person name="Alvarado L."/>
            <person name="Arachchi H.M."/>
            <person name="Berlin A.M."/>
            <person name="Chapman S.B."/>
            <person name="Dewar J."/>
            <person name="Goldberg J."/>
            <person name="Griggs A."/>
            <person name="Gujja S."/>
            <person name="Hansen M."/>
            <person name="Howarth C."/>
            <person name="Imamovic A."/>
            <person name="Larimer J."/>
            <person name="McCowan C."/>
            <person name="Murphy C."/>
            <person name="Neiman D."/>
            <person name="Pearson M."/>
            <person name="Priest M."/>
            <person name="Roberts A."/>
            <person name="Saif S."/>
            <person name="Shea T."/>
            <person name="Sisk P."/>
            <person name="Sykes S."/>
            <person name="Wortman J."/>
            <person name="Nusbaum C."/>
            <person name="Birren B."/>
        </authorList>
    </citation>
    <scope>NUCLEOTIDE SEQUENCE [LARGE SCALE GENOMIC DNA]</scope>
    <source>
        <strain evidence="2 3">VRE 84</strain>
    </source>
</reference>
<dbReference type="RefSeq" id="WP_002296496.1">
    <property type="nucleotide sequence ID" value="NZ_KB948134.1"/>
</dbReference>
<dbReference type="Proteomes" id="UP000013834">
    <property type="component" value="Unassembled WGS sequence"/>
</dbReference>
<evidence type="ECO:0000313" key="2">
    <source>
        <dbReference type="EMBL" id="EOG23416.1"/>
    </source>
</evidence>
<protein>
    <submittedName>
        <fullName evidence="2">Uncharacterized protein</fullName>
    </submittedName>
</protein>
<gene>
    <name evidence="2" type="ORF">SMG_02490</name>
</gene>
<evidence type="ECO:0000256" key="1">
    <source>
        <dbReference type="SAM" id="Phobius"/>
    </source>
</evidence>
<proteinExistence type="predicted"/>
<dbReference type="AlphaFoldDB" id="A0A829F706"/>
<feature type="transmembrane region" description="Helical" evidence="1">
    <location>
        <begin position="12"/>
        <end position="36"/>
    </location>
</feature>
<evidence type="ECO:0000313" key="3">
    <source>
        <dbReference type="Proteomes" id="UP000013834"/>
    </source>
</evidence>
<comment type="caution">
    <text evidence="2">The sequence shown here is derived from an EMBL/GenBank/DDBJ whole genome shotgun (WGS) entry which is preliminary data.</text>
</comment>